<evidence type="ECO:0000256" key="3">
    <source>
        <dbReference type="ARBA" id="ARBA00022617"/>
    </source>
</evidence>
<dbReference type="SUPFAM" id="SSF48264">
    <property type="entry name" value="Cytochrome P450"/>
    <property type="match status" value="1"/>
</dbReference>
<organism evidence="9 10">
    <name type="scientific">Immersiella caudata</name>
    <dbReference type="NCBI Taxonomy" id="314043"/>
    <lineage>
        <taxon>Eukaryota</taxon>
        <taxon>Fungi</taxon>
        <taxon>Dikarya</taxon>
        <taxon>Ascomycota</taxon>
        <taxon>Pezizomycotina</taxon>
        <taxon>Sordariomycetes</taxon>
        <taxon>Sordariomycetidae</taxon>
        <taxon>Sordariales</taxon>
        <taxon>Lasiosphaeriaceae</taxon>
        <taxon>Immersiella</taxon>
    </lineage>
</organism>
<comment type="cofactor">
    <cofactor evidence="1 7">
        <name>heme</name>
        <dbReference type="ChEBI" id="CHEBI:30413"/>
    </cofactor>
</comment>
<dbReference type="Pfam" id="PF00067">
    <property type="entry name" value="p450"/>
    <property type="match status" value="1"/>
</dbReference>
<dbReference type="GO" id="GO:0004497">
    <property type="term" value="F:monooxygenase activity"/>
    <property type="evidence" value="ECO:0007669"/>
    <property type="project" value="UniProtKB-KW"/>
</dbReference>
<reference evidence="9" key="1">
    <citation type="submission" date="2023-06" db="EMBL/GenBank/DDBJ databases">
        <title>Genome-scale phylogeny and comparative genomics of the fungal order Sordariales.</title>
        <authorList>
            <consortium name="Lawrence Berkeley National Laboratory"/>
            <person name="Hensen N."/>
            <person name="Bonometti L."/>
            <person name="Westerberg I."/>
            <person name="Brannstrom I.O."/>
            <person name="Guillou S."/>
            <person name="Cros-Aarteil S."/>
            <person name="Calhoun S."/>
            <person name="Haridas S."/>
            <person name="Kuo A."/>
            <person name="Mondo S."/>
            <person name="Pangilinan J."/>
            <person name="Riley R."/>
            <person name="Labutti K."/>
            <person name="Andreopoulos B."/>
            <person name="Lipzen A."/>
            <person name="Chen C."/>
            <person name="Yanf M."/>
            <person name="Daum C."/>
            <person name="Ng V."/>
            <person name="Clum A."/>
            <person name="Steindorff A."/>
            <person name="Ohm R."/>
            <person name="Martin F."/>
            <person name="Silar P."/>
            <person name="Natvig D."/>
            <person name="Lalanne C."/>
            <person name="Gautier V."/>
            <person name="Ament-Velasquez S.L."/>
            <person name="Kruys A."/>
            <person name="Hutchinson M.I."/>
            <person name="Powell A.J."/>
            <person name="Barry K."/>
            <person name="Miller A.N."/>
            <person name="Grigoriev I.V."/>
            <person name="Debuchy R."/>
            <person name="Gladieux P."/>
            <person name="Thoren M.H."/>
            <person name="Johannesson H."/>
        </authorList>
    </citation>
    <scope>NUCLEOTIDE SEQUENCE</scope>
    <source>
        <strain evidence="9">CBS 606.72</strain>
    </source>
</reference>
<keyword evidence="5 7" id="KW-0408">Iron</keyword>
<evidence type="ECO:0000256" key="8">
    <source>
        <dbReference type="RuleBase" id="RU000461"/>
    </source>
</evidence>
<dbReference type="InterPro" id="IPR036396">
    <property type="entry name" value="Cyt_P450_sf"/>
</dbReference>
<keyword evidence="4 7" id="KW-0479">Metal-binding</keyword>
<evidence type="ECO:0000313" key="9">
    <source>
        <dbReference type="EMBL" id="KAK0619145.1"/>
    </source>
</evidence>
<dbReference type="GO" id="GO:0016705">
    <property type="term" value="F:oxidoreductase activity, acting on paired donors, with incorporation or reduction of molecular oxygen"/>
    <property type="evidence" value="ECO:0007669"/>
    <property type="project" value="InterPro"/>
</dbReference>
<dbReference type="InterPro" id="IPR017972">
    <property type="entry name" value="Cyt_P450_CS"/>
</dbReference>
<keyword evidence="6 8" id="KW-0503">Monooxygenase</keyword>
<dbReference type="GO" id="GO:0020037">
    <property type="term" value="F:heme binding"/>
    <property type="evidence" value="ECO:0007669"/>
    <property type="project" value="InterPro"/>
</dbReference>
<dbReference type="PANTHER" id="PTHR24305">
    <property type="entry name" value="CYTOCHROME P450"/>
    <property type="match status" value="1"/>
</dbReference>
<evidence type="ECO:0000256" key="1">
    <source>
        <dbReference type="ARBA" id="ARBA00001971"/>
    </source>
</evidence>
<dbReference type="PRINTS" id="PR00385">
    <property type="entry name" value="P450"/>
</dbReference>
<dbReference type="EMBL" id="JAULSU010000004">
    <property type="protein sequence ID" value="KAK0619145.1"/>
    <property type="molecule type" value="Genomic_DNA"/>
</dbReference>
<comment type="similarity">
    <text evidence="2 8">Belongs to the cytochrome P450 family.</text>
</comment>
<evidence type="ECO:0000256" key="6">
    <source>
        <dbReference type="ARBA" id="ARBA00023033"/>
    </source>
</evidence>
<dbReference type="PROSITE" id="PS00086">
    <property type="entry name" value="CYTOCHROME_P450"/>
    <property type="match status" value="1"/>
</dbReference>
<dbReference type="InterPro" id="IPR050121">
    <property type="entry name" value="Cytochrome_P450_monoxygenase"/>
</dbReference>
<keyword evidence="3 7" id="KW-0349">Heme</keyword>
<evidence type="ECO:0000256" key="5">
    <source>
        <dbReference type="ARBA" id="ARBA00023004"/>
    </source>
</evidence>
<proteinExistence type="inferred from homology"/>
<gene>
    <name evidence="9" type="ORF">B0T14DRAFT_518640</name>
</gene>
<dbReference type="AlphaFoldDB" id="A0AA40BZE3"/>
<sequence>MDVAYYLKKLLRADVLAAVLGMYVAQIVAYRTYRLFIYPYFVSPLRHLPGPKNHHFLVGHTLHQFRSGSPNQPFLSWMRRWPETPLIRYFDLGNSDAVLVTSLDAHKEILRDKVYSFRKPAFFTRLVADIVGFGLVFAEGEAHKKQRRVLGGMFSPSSLRVLVPVFQDKARHLSYLLDQIIETQDGVVELVSLYSKIMLDIMGVFALGVELDNLQSASAGATSFDECYHEVFEPDGWGQILMAINGILPIRWLPVEPNRRFIHANKMVRSQLTDIIRDRIRTIGAQRAAGIDIDPTLDGSSKDLLTFMVAEKYYADGDQWTESDILNQILTFLAAGHETTAGALTWATHLIIEHPDATQRLRTEIAELLRREPLPSQHSIESLPYLHNFTREVLRLQCPAVNVAREAAEDVVIQGVAIPKGTTIMMQPAILQRNPTIWGPDCNEFKPDRWDRLEGQATDPWAFAAFSSGPRVCIGKAMTMLEFKIILMELVEGFDMEAVGAVKNMSEIKLINPSPLLRPEGGIKVRVRRRIKY</sequence>
<keyword evidence="8" id="KW-0560">Oxidoreductase</keyword>
<dbReference type="Proteomes" id="UP001175000">
    <property type="component" value="Unassembled WGS sequence"/>
</dbReference>
<name>A0AA40BZE3_9PEZI</name>
<keyword evidence="10" id="KW-1185">Reference proteome</keyword>
<evidence type="ECO:0000313" key="10">
    <source>
        <dbReference type="Proteomes" id="UP001175000"/>
    </source>
</evidence>
<evidence type="ECO:0000256" key="7">
    <source>
        <dbReference type="PIRSR" id="PIRSR602403-1"/>
    </source>
</evidence>
<dbReference type="InterPro" id="IPR002403">
    <property type="entry name" value="Cyt_P450_E_grp-IV"/>
</dbReference>
<accession>A0AA40BZE3</accession>
<protein>
    <submittedName>
        <fullName evidence="9">Cytochrome P450</fullName>
    </submittedName>
</protein>
<comment type="caution">
    <text evidence="9">The sequence shown here is derived from an EMBL/GenBank/DDBJ whole genome shotgun (WGS) entry which is preliminary data.</text>
</comment>
<dbReference type="PRINTS" id="PR00465">
    <property type="entry name" value="EP450IV"/>
</dbReference>
<dbReference type="GO" id="GO:0005506">
    <property type="term" value="F:iron ion binding"/>
    <property type="evidence" value="ECO:0007669"/>
    <property type="project" value="InterPro"/>
</dbReference>
<feature type="binding site" description="axial binding residue" evidence="7">
    <location>
        <position position="473"/>
    </location>
    <ligand>
        <name>heme</name>
        <dbReference type="ChEBI" id="CHEBI:30413"/>
    </ligand>
    <ligandPart>
        <name>Fe</name>
        <dbReference type="ChEBI" id="CHEBI:18248"/>
    </ligandPart>
</feature>
<evidence type="ECO:0000256" key="2">
    <source>
        <dbReference type="ARBA" id="ARBA00010617"/>
    </source>
</evidence>
<evidence type="ECO:0000256" key="4">
    <source>
        <dbReference type="ARBA" id="ARBA00022723"/>
    </source>
</evidence>
<dbReference type="PANTHER" id="PTHR24305:SF166">
    <property type="entry name" value="CYTOCHROME P450 12A4, MITOCHONDRIAL-RELATED"/>
    <property type="match status" value="1"/>
</dbReference>
<dbReference type="Gene3D" id="1.10.630.10">
    <property type="entry name" value="Cytochrome P450"/>
    <property type="match status" value="1"/>
</dbReference>
<dbReference type="InterPro" id="IPR001128">
    <property type="entry name" value="Cyt_P450"/>
</dbReference>